<dbReference type="InterPro" id="IPR011990">
    <property type="entry name" value="TPR-like_helical_dom_sf"/>
</dbReference>
<evidence type="ECO:0000256" key="1">
    <source>
        <dbReference type="PROSITE-ProRule" id="PRU00339"/>
    </source>
</evidence>
<dbReference type="EMBL" id="WUUK01000002">
    <property type="protein sequence ID" value="MXQ50746.1"/>
    <property type="molecule type" value="Genomic_DNA"/>
</dbReference>
<dbReference type="SMART" id="SM00028">
    <property type="entry name" value="TPR"/>
    <property type="match status" value="2"/>
</dbReference>
<comment type="caution">
    <text evidence="2">The sequence shown here is derived from an EMBL/GenBank/DDBJ whole genome shotgun (WGS) entry which is preliminary data.</text>
</comment>
<organism evidence="2 3">
    <name type="scientific">Salinicoccus hispanicus</name>
    <dbReference type="NCBI Taxonomy" id="157225"/>
    <lineage>
        <taxon>Bacteria</taxon>
        <taxon>Bacillati</taxon>
        <taxon>Bacillota</taxon>
        <taxon>Bacilli</taxon>
        <taxon>Bacillales</taxon>
        <taxon>Staphylococcaceae</taxon>
        <taxon>Salinicoccus</taxon>
    </lineage>
</organism>
<dbReference type="AlphaFoldDB" id="A0A6N8U1D3"/>
<gene>
    <name evidence="2" type="ORF">GQ671_05630</name>
</gene>
<dbReference type="SUPFAM" id="SSF48452">
    <property type="entry name" value="TPR-like"/>
    <property type="match status" value="2"/>
</dbReference>
<evidence type="ECO:0000313" key="2">
    <source>
        <dbReference type="EMBL" id="MXQ50746.1"/>
    </source>
</evidence>
<sequence>MNRKVIPFDQNGEFHFNQGLKKTEQNKKHAALKSFQKAYELDQNNLAYLSQYAYLLAENGRGAEAEHILINAFIQHQYDAEFYFILSQLYTIMNDPNKAFLFGVEYVKYEPDSGYDEELEQMFEVSIQDEDEVEREATRFTGQHLFQHLFMNARIEEALDYLNTIPVSIQEEREFRNQKAMAALFLNRFEEAHELLEQLLKEDRTDMHALSHMTLLYYHTGEEEKYQAFLKKLEVVQPLDDDARFKVGLVLNFLQQYERSYELLFPLYKNQVFISFQLLHALSHASYHIGHVEESHMFWDRMQTFHQVNEMHSPWQRHEATARITELETEYLKDDDPYRRLLGLYKIYNIVPRDAILGHEVWDTIESLEDYEKLYISFLFQGLKLVRLGRMHKGLEAMRKAGYENEDDQLAWIETFHTLYDSKVELEDISAFTAATLYFHQRGRKITKRSLVDNFDTSLYRLNKALEAVRQI</sequence>
<dbReference type="RefSeq" id="WP_160653977.1">
    <property type="nucleotide sequence ID" value="NZ_JBHRWU010000001.1"/>
</dbReference>
<dbReference type="Pfam" id="PF04733">
    <property type="entry name" value="Coatomer_E"/>
    <property type="match status" value="1"/>
</dbReference>
<proteinExistence type="predicted"/>
<dbReference type="OrthoDB" id="2418389at2"/>
<keyword evidence="3" id="KW-1185">Reference proteome</keyword>
<evidence type="ECO:0000313" key="3">
    <source>
        <dbReference type="Proteomes" id="UP000436284"/>
    </source>
</evidence>
<accession>A0A6N8U1D3</accession>
<reference evidence="2 3" key="1">
    <citation type="submission" date="2019-12" db="EMBL/GenBank/DDBJ databases">
        <title>Salinicoccus cyprini sp. nov., isolated from gastro-intestinal tract of mirror carp, Cyprinus carpio var. specularis, collected from Gobind Sagar Reservoir, Himachal Pradesh, India.</title>
        <authorList>
            <person name="Talwar C."/>
            <person name="Singh A.K."/>
            <person name="Lal R."/>
            <person name="Negi R.K."/>
        </authorList>
    </citation>
    <scope>NUCLEOTIDE SEQUENCE [LARGE SCALE GENOMIC DNA]</scope>
    <source>
        <strain evidence="2 3">J-82</strain>
    </source>
</reference>
<protein>
    <recommendedName>
        <fullName evidence="4">Tetratricopeptide repeat protein</fullName>
    </recommendedName>
</protein>
<dbReference type="Gene3D" id="1.25.40.10">
    <property type="entry name" value="Tetratricopeptide repeat domain"/>
    <property type="match status" value="2"/>
</dbReference>
<dbReference type="Proteomes" id="UP000436284">
    <property type="component" value="Unassembled WGS sequence"/>
</dbReference>
<dbReference type="InterPro" id="IPR019734">
    <property type="entry name" value="TPR_rpt"/>
</dbReference>
<feature type="repeat" description="TPR" evidence="1">
    <location>
        <begin position="12"/>
        <end position="45"/>
    </location>
</feature>
<keyword evidence="1" id="KW-0802">TPR repeat</keyword>
<evidence type="ECO:0008006" key="4">
    <source>
        <dbReference type="Google" id="ProtNLM"/>
    </source>
</evidence>
<name>A0A6N8U1D3_9STAP</name>
<dbReference type="PROSITE" id="PS50005">
    <property type="entry name" value="TPR"/>
    <property type="match status" value="1"/>
</dbReference>